<feature type="compositionally biased region" description="Acidic residues" evidence="1">
    <location>
        <begin position="58"/>
        <end position="77"/>
    </location>
</feature>
<evidence type="ECO:0000313" key="2">
    <source>
        <dbReference type="EMBL" id="KAJ8942908.1"/>
    </source>
</evidence>
<evidence type="ECO:0000256" key="1">
    <source>
        <dbReference type="SAM" id="MobiDB-lite"/>
    </source>
</evidence>
<accession>A0AAV8XVZ1</accession>
<organism evidence="2 3">
    <name type="scientific">Rhamnusium bicolor</name>
    <dbReference type="NCBI Taxonomy" id="1586634"/>
    <lineage>
        <taxon>Eukaryota</taxon>
        <taxon>Metazoa</taxon>
        <taxon>Ecdysozoa</taxon>
        <taxon>Arthropoda</taxon>
        <taxon>Hexapoda</taxon>
        <taxon>Insecta</taxon>
        <taxon>Pterygota</taxon>
        <taxon>Neoptera</taxon>
        <taxon>Endopterygota</taxon>
        <taxon>Coleoptera</taxon>
        <taxon>Polyphaga</taxon>
        <taxon>Cucujiformia</taxon>
        <taxon>Chrysomeloidea</taxon>
        <taxon>Cerambycidae</taxon>
        <taxon>Lepturinae</taxon>
        <taxon>Rhagiini</taxon>
        <taxon>Rhamnusium</taxon>
    </lineage>
</organism>
<dbReference type="Proteomes" id="UP001162156">
    <property type="component" value="Unassembled WGS sequence"/>
</dbReference>
<reference evidence="2" key="1">
    <citation type="journal article" date="2023" name="Insect Mol. Biol.">
        <title>Genome sequencing provides insights into the evolution of gene families encoding plant cell wall-degrading enzymes in longhorned beetles.</title>
        <authorList>
            <person name="Shin N.R."/>
            <person name="Okamura Y."/>
            <person name="Kirsch R."/>
            <person name="Pauchet Y."/>
        </authorList>
    </citation>
    <scope>NUCLEOTIDE SEQUENCE</scope>
    <source>
        <strain evidence="2">RBIC_L_NR</strain>
    </source>
</reference>
<sequence>MSIMIDGMHQKLTWEEVENEVTEFKEKYIYPTIINTEIKDEQMVYWLNNKLSRHSYDLEEEDNDSDEDDDVGDDDDKDEAKEELCSEQTKIHNVNK</sequence>
<protein>
    <submittedName>
        <fullName evidence="2">Uncharacterized protein</fullName>
    </submittedName>
</protein>
<comment type="caution">
    <text evidence="2">The sequence shown here is derived from an EMBL/GenBank/DDBJ whole genome shotgun (WGS) entry which is preliminary data.</text>
</comment>
<dbReference type="EMBL" id="JANEYF010002731">
    <property type="protein sequence ID" value="KAJ8942908.1"/>
    <property type="molecule type" value="Genomic_DNA"/>
</dbReference>
<dbReference type="Gene3D" id="3.30.70.660">
    <property type="entry name" value="Pseudouridine synthase I, catalytic domain, C-terminal subdomain"/>
    <property type="match status" value="1"/>
</dbReference>
<name>A0AAV8XVZ1_9CUCU</name>
<keyword evidence="3" id="KW-1185">Reference proteome</keyword>
<dbReference type="AlphaFoldDB" id="A0AAV8XVZ1"/>
<dbReference type="GO" id="GO:0003723">
    <property type="term" value="F:RNA binding"/>
    <property type="evidence" value="ECO:0007669"/>
    <property type="project" value="InterPro"/>
</dbReference>
<feature type="region of interest" description="Disordered" evidence="1">
    <location>
        <begin position="57"/>
        <end position="96"/>
    </location>
</feature>
<feature type="compositionally biased region" description="Polar residues" evidence="1">
    <location>
        <begin position="86"/>
        <end position="96"/>
    </location>
</feature>
<gene>
    <name evidence="2" type="ORF">NQ314_009883</name>
</gene>
<dbReference type="InterPro" id="IPR020095">
    <property type="entry name" value="PsdUridine_synth_TruA_C"/>
</dbReference>
<evidence type="ECO:0000313" key="3">
    <source>
        <dbReference type="Proteomes" id="UP001162156"/>
    </source>
</evidence>
<proteinExistence type="predicted"/>
<dbReference type="GO" id="GO:0009982">
    <property type="term" value="F:pseudouridine synthase activity"/>
    <property type="evidence" value="ECO:0007669"/>
    <property type="project" value="InterPro"/>
</dbReference>